<dbReference type="InterPro" id="IPR017451">
    <property type="entry name" value="F-box-assoc_interact_dom"/>
</dbReference>
<dbReference type="SMART" id="SM00256">
    <property type="entry name" value="FBOX"/>
    <property type="match status" value="1"/>
</dbReference>
<dbReference type="CDD" id="cd22157">
    <property type="entry name" value="F-box_AtFBW1-like"/>
    <property type="match status" value="1"/>
</dbReference>
<dbReference type="EMBL" id="CACVBM020000033">
    <property type="protein sequence ID" value="CAA7013199.1"/>
    <property type="molecule type" value="Genomic_DNA"/>
</dbReference>
<sequence>MMKTRKKKFPKRKKKRNTIDLPEDLVVEILSRVPEASLAPFRSISKGWNALIKKEERLAKKSRILMLIDFRVYLASVDLPGSHENVVKLTTSEFSLKDPLSNSSKEVDIRNVFHCDGLLLCTTTDKRLVVWNPRSGETSWVKPRISHEESDIYALGKSSCNKYKILRINTFPYIPTCLVEYEVYDFNTNSWRVTVGENRGWYILAGRPLCGMSVSGNTYWLAHASSFDEFLLSFDFSTERFGRVSLPPGNYVSYRVWGLSVTREEQQLCLLTTQSTVVFDIIDLWRATKIKSSGAVSWSKFLSVDLAYLHHPFGLGYGTNFLADRENKILVLPGIHGNLYIVGEDKYIKVDNHDQPTSARSLLYNYVPTLAQIQ</sequence>
<dbReference type="SUPFAM" id="SSF81383">
    <property type="entry name" value="F-box domain"/>
    <property type="match status" value="1"/>
</dbReference>
<name>A0A6D2HBL9_9BRAS</name>
<evidence type="ECO:0000259" key="1">
    <source>
        <dbReference type="PROSITE" id="PS50181"/>
    </source>
</evidence>
<evidence type="ECO:0000313" key="3">
    <source>
        <dbReference type="Proteomes" id="UP000467841"/>
    </source>
</evidence>
<dbReference type="InterPro" id="IPR006527">
    <property type="entry name" value="F-box-assoc_dom_typ1"/>
</dbReference>
<comment type="caution">
    <text evidence="2">The sequence shown here is derived from an EMBL/GenBank/DDBJ whole genome shotgun (WGS) entry which is preliminary data.</text>
</comment>
<dbReference type="Proteomes" id="UP000467841">
    <property type="component" value="Unassembled WGS sequence"/>
</dbReference>
<evidence type="ECO:0000313" key="2">
    <source>
        <dbReference type="EMBL" id="CAA7013199.1"/>
    </source>
</evidence>
<accession>A0A6D2HBL9</accession>
<dbReference type="Pfam" id="PF00646">
    <property type="entry name" value="F-box"/>
    <property type="match status" value="1"/>
</dbReference>
<dbReference type="InterPro" id="IPR011043">
    <property type="entry name" value="Gal_Oxase/kelch_b-propeller"/>
</dbReference>
<dbReference type="PANTHER" id="PTHR31672:SF13">
    <property type="entry name" value="F-BOX PROTEIN CPR30-LIKE"/>
    <property type="match status" value="1"/>
</dbReference>
<protein>
    <recommendedName>
        <fullName evidence="1">F-box domain-containing protein</fullName>
    </recommendedName>
</protein>
<dbReference type="Pfam" id="PF07734">
    <property type="entry name" value="FBA_1"/>
    <property type="match status" value="1"/>
</dbReference>
<proteinExistence type="predicted"/>
<dbReference type="PROSITE" id="PS50181">
    <property type="entry name" value="FBOX"/>
    <property type="match status" value="1"/>
</dbReference>
<keyword evidence="3" id="KW-1185">Reference proteome</keyword>
<feature type="domain" description="F-box" evidence="1">
    <location>
        <begin position="15"/>
        <end position="62"/>
    </location>
</feature>
<dbReference type="InterPro" id="IPR050796">
    <property type="entry name" value="SCF_F-box_component"/>
</dbReference>
<organism evidence="2 3">
    <name type="scientific">Microthlaspi erraticum</name>
    <dbReference type="NCBI Taxonomy" id="1685480"/>
    <lineage>
        <taxon>Eukaryota</taxon>
        <taxon>Viridiplantae</taxon>
        <taxon>Streptophyta</taxon>
        <taxon>Embryophyta</taxon>
        <taxon>Tracheophyta</taxon>
        <taxon>Spermatophyta</taxon>
        <taxon>Magnoliopsida</taxon>
        <taxon>eudicotyledons</taxon>
        <taxon>Gunneridae</taxon>
        <taxon>Pentapetalae</taxon>
        <taxon>rosids</taxon>
        <taxon>malvids</taxon>
        <taxon>Brassicales</taxon>
        <taxon>Brassicaceae</taxon>
        <taxon>Coluteocarpeae</taxon>
        <taxon>Microthlaspi</taxon>
    </lineage>
</organism>
<reference evidence="2" key="1">
    <citation type="submission" date="2020-01" db="EMBL/GenBank/DDBJ databases">
        <authorList>
            <person name="Mishra B."/>
        </authorList>
    </citation>
    <scope>NUCLEOTIDE SEQUENCE [LARGE SCALE GENOMIC DNA]</scope>
</reference>
<dbReference type="AlphaFoldDB" id="A0A6D2HBL9"/>
<dbReference type="InterPro" id="IPR036047">
    <property type="entry name" value="F-box-like_dom_sf"/>
</dbReference>
<dbReference type="SUPFAM" id="SSF50965">
    <property type="entry name" value="Galactose oxidase, central domain"/>
    <property type="match status" value="1"/>
</dbReference>
<dbReference type="PANTHER" id="PTHR31672">
    <property type="entry name" value="BNACNNG10540D PROTEIN"/>
    <property type="match status" value="1"/>
</dbReference>
<dbReference type="NCBIfam" id="TIGR01640">
    <property type="entry name" value="F_box_assoc_1"/>
    <property type="match status" value="1"/>
</dbReference>
<dbReference type="OrthoDB" id="1108440at2759"/>
<dbReference type="InterPro" id="IPR001810">
    <property type="entry name" value="F-box_dom"/>
</dbReference>
<gene>
    <name evidence="2" type="ORF">MERR_LOCUS433</name>
</gene>